<proteinExistence type="predicted"/>
<evidence type="ECO:0008006" key="3">
    <source>
        <dbReference type="Google" id="ProtNLM"/>
    </source>
</evidence>
<accession>A0A0N0RTI9</accession>
<dbReference type="STRING" id="150374.A0A0N0RTI9"/>
<comment type="caution">
    <text evidence="1">The sequence shown here is derived from an EMBL/GenBank/DDBJ whole genome shotgun (WGS) entry which is preliminary data.</text>
</comment>
<dbReference type="EMBL" id="LGSR01000020">
    <property type="protein sequence ID" value="KOS19795.1"/>
    <property type="molecule type" value="Genomic_DNA"/>
</dbReference>
<evidence type="ECO:0000313" key="2">
    <source>
        <dbReference type="Proteomes" id="UP000053831"/>
    </source>
</evidence>
<keyword evidence="2" id="KW-1185">Reference proteome</keyword>
<organism evidence="1 2">
    <name type="scientific">Escovopsis weberi</name>
    <dbReference type="NCBI Taxonomy" id="150374"/>
    <lineage>
        <taxon>Eukaryota</taxon>
        <taxon>Fungi</taxon>
        <taxon>Dikarya</taxon>
        <taxon>Ascomycota</taxon>
        <taxon>Pezizomycotina</taxon>
        <taxon>Sordariomycetes</taxon>
        <taxon>Hypocreomycetidae</taxon>
        <taxon>Hypocreales</taxon>
        <taxon>Hypocreaceae</taxon>
        <taxon>Escovopsis</taxon>
    </lineage>
</organism>
<gene>
    <name evidence="1" type="ORF">ESCO_001338</name>
</gene>
<protein>
    <recommendedName>
        <fullName evidence="3">Cytidyltransferase-like domain-containing protein</fullName>
    </recommendedName>
</protein>
<dbReference type="AlphaFoldDB" id="A0A0N0RTI9"/>
<evidence type="ECO:0000313" key="1">
    <source>
        <dbReference type="EMBL" id="KOS19795.1"/>
    </source>
</evidence>
<dbReference type="OrthoDB" id="3558741at2759"/>
<name>A0A0N0RTI9_ESCWE</name>
<sequence length="350" mass="39016">MPPHRGHLELLQHAYYSAGLDANIIGAIVMIKDDTPPGSLAAAIAAFADPLRRHDKVDLMASCQASMDTDWLFFHQGTLADWQKHRLQLQEETKRDGFDIRFWHLIGPDHGCSNVIVSDITRKASFRPTGSWKHDTLKTIKGYSKWKPLDITDAEIYALVKQKFQWVATDSDAFYAPLTVEEFRLSQISECVYLKSGEKLTIRFLPASVGCRSRNLSTCKKLQKILASKNFVDMKSHLYRNGALCPTLLACSYLDDATGAGLPTTAFWAWLLHCKLPNKKTKAQLDEEHVLGSNAPVHWPRTKKGAKVFGDVLGTDVEPAALSLDSARQFANSLMDSLKKFIGKAPDSAD</sequence>
<reference evidence="1 2" key="1">
    <citation type="submission" date="2015-07" db="EMBL/GenBank/DDBJ databases">
        <title>The genome of the fungus Escovopsis weberi, a specialized disease agent of ant agriculture.</title>
        <authorList>
            <person name="de Man T.J."/>
            <person name="Stajich J.E."/>
            <person name="Kubicek C.P."/>
            <person name="Chenthamara K."/>
            <person name="Atanasova L."/>
            <person name="Druzhinina I.S."/>
            <person name="Birnbaum S."/>
            <person name="Barribeau S.M."/>
            <person name="Teiling C."/>
            <person name="Suen G."/>
            <person name="Currie C."/>
            <person name="Gerardo N.M."/>
        </authorList>
    </citation>
    <scope>NUCLEOTIDE SEQUENCE [LARGE SCALE GENOMIC DNA]</scope>
</reference>
<dbReference type="Proteomes" id="UP000053831">
    <property type="component" value="Unassembled WGS sequence"/>
</dbReference>